<evidence type="ECO:0000313" key="2">
    <source>
        <dbReference type="EMBL" id="AZG35626.1"/>
    </source>
</evidence>
<keyword evidence="4" id="KW-1185">Reference proteome</keyword>
<dbReference type="InterPro" id="IPR036873">
    <property type="entry name" value="Rhodanese-like_dom_sf"/>
</dbReference>
<dbReference type="SUPFAM" id="SSF52821">
    <property type="entry name" value="Rhodanese/Cell cycle control phosphatase"/>
    <property type="match status" value="1"/>
</dbReference>
<dbReference type="Proteomes" id="UP000273778">
    <property type="component" value="Chromosome"/>
</dbReference>
<dbReference type="SMART" id="SM00450">
    <property type="entry name" value="RHOD"/>
    <property type="match status" value="1"/>
</dbReference>
<evidence type="ECO:0000313" key="5">
    <source>
        <dbReference type="Proteomes" id="UP000278855"/>
    </source>
</evidence>
<dbReference type="AlphaFoldDB" id="A0A3N4DP18"/>
<dbReference type="InterPro" id="IPR050229">
    <property type="entry name" value="GlpE_sulfurtransferase"/>
</dbReference>
<dbReference type="PANTHER" id="PTHR43031">
    <property type="entry name" value="FAD-DEPENDENT OXIDOREDUCTASE"/>
    <property type="match status" value="1"/>
</dbReference>
<dbReference type="Pfam" id="PF00581">
    <property type="entry name" value="Rhodanese"/>
    <property type="match status" value="1"/>
</dbReference>
<dbReference type="PANTHER" id="PTHR43031:SF1">
    <property type="entry name" value="PYRIDINE NUCLEOTIDE-DISULPHIDE OXIDOREDUCTASE"/>
    <property type="match status" value="1"/>
</dbReference>
<evidence type="ECO:0000313" key="4">
    <source>
        <dbReference type="Proteomes" id="UP000273778"/>
    </source>
</evidence>
<dbReference type="PROSITE" id="PS50206">
    <property type="entry name" value="RHODANESE_3"/>
    <property type="match status" value="1"/>
</dbReference>
<evidence type="ECO:0000313" key="3">
    <source>
        <dbReference type="EMBL" id="RPA27625.1"/>
    </source>
</evidence>
<reference evidence="5" key="2">
    <citation type="submission" date="2018-11" db="EMBL/GenBank/DDBJ databases">
        <title>Shewanella sp. R106.</title>
        <authorList>
            <person name="Hwang Y.J."/>
            <person name="Hwang C.Y."/>
        </authorList>
    </citation>
    <scope>NUCLEOTIDE SEQUENCE [LARGE SCALE GENOMIC DNA]</scope>
    <source>
        <strain evidence="5">R106</strain>
    </source>
</reference>
<feature type="domain" description="Rhodanese" evidence="1">
    <location>
        <begin position="29"/>
        <end position="120"/>
    </location>
</feature>
<sequence>MSILTSLSQWLPFGNMPEMNAEEVYKRLKTNDIQIVDVRTKMEWNKSHIEGSLNLPITKLSIDTIKQLDLSQEITTVVICLSAHRSIPGVRKLNQFGFEDVYQLEGGMLSWWQSKLPTSTMTH</sequence>
<gene>
    <name evidence="3" type="ORF">EGC77_16655</name>
    <name evidence="2" type="ORF">EGC80_12425</name>
</gene>
<organism evidence="3 5">
    <name type="scientific">Shewanella psychromarinicola</name>
    <dbReference type="NCBI Taxonomy" id="2487742"/>
    <lineage>
        <taxon>Bacteria</taxon>
        <taxon>Pseudomonadati</taxon>
        <taxon>Pseudomonadota</taxon>
        <taxon>Gammaproteobacteria</taxon>
        <taxon>Alteromonadales</taxon>
        <taxon>Shewanellaceae</taxon>
        <taxon>Shewanella</taxon>
    </lineage>
</organism>
<protein>
    <submittedName>
        <fullName evidence="3">Rhodanese-like domain-containing protein</fullName>
    </submittedName>
</protein>
<dbReference type="InterPro" id="IPR001763">
    <property type="entry name" value="Rhodanese-like_dom"/>
</dbReference>
<dbReference type="Proteomes" id="UP000278855">
    <property type="component" value="Unassembled WGS sequence"/>
</dbReference>
<reference evidence="3" key="3">
    <citation type="submission" date="2018-11" db="EMBL/GenBank/DDBJ databases">
        <authorList>
            <person name="Hwang Y.J."/>
            <person name="Hwang C.Y."/>
        </authorList>
    </citation>
    <scope>NUCLEOTIDE SEQUENCE</scope>
    <source>
        <strain evidence="3">R106</strain>
    </source>
</reference>
<dbReference type="RefSeq" id="WP_124013615.1">
    <property type="nucleotide sequence ID" value="NZ_CP034073.1"/>
</dbReference>
<proteinExistence type="predicted"/>
<accession>A0A3N4DP18</accession>
<dbReference type="OrthoDB" id="9814704at2"/>
<dbReference type="EMBL" id="RKKB01000011">
    <property type="protein sequence ID" value="RPA27625.1"/>
    <property type="molecule type" value="Genomic_DNA"/>
</dbReference>
<name>A0A3N4DP18_9GAMM</name>
<dbReference type="EMBL" id="CP034073">
    <property type="protein sequence ID" value="AZG35626.1"/>
    <property type="molecule type" value="Genomic_DNA"/>
</dbReference>
<dbReference type="Gene3D" id="3.40.250.10">
    <property type="entry name" value="Rhodanese-like domain"/>
    <property type="match status" value="1"/>
</dbReference>
<dbReference type="CDD" id="cd00158">
    <property type="entry name" value="RHOD"/>
    <property type="match status" value="1"/>
</dbReference>
<reference evidence="2 4" key="1">
    <citation type="submission" date="2018-11" db="EMBL/GenBank/DDBJ databases">
        <title>Shewanella sp. M2.</title>
        <authorList>
            <person name="Hwang Y.J."/>
            <person name="Hwang C.Y."/>
        </authorList>
    </citation>
    <scope>NUCLEOTIDE SEQUENCE [LARGE SCALE GENOMIC DNA]</scope>
    <source>
        <strain evidence="2 4">M2</strain>
    </source>
</reference>
<dbReference type="KEGG" id="spsr:EGC80_12425"/>
<evidence type="ECO:0000259" key="1">
    <source>
        <dbReference type="PROSITE" id="PS50206"/>
    </source>
</evidence>